<keyword evidence="3" id="KW-1185">Reference proteome</keyword>
<accession>A0A162F037</accession>
<evidence type="ECO:0000313" key="3">
    <source>
        <dbReference type="Proteomes" id="UP000076858"/>
    </source>
</evidence>
<proteinExistence type="predicted"/>
<comment type="caution">
    <text evidence="2">The sequence shown here is derived from an EMBL/GenBank/DDBJ whole genome shotgun (WGS) entry which is preliminary data.</text>
</comment>
<feature type="region of interest" description="Disordered" evidence="1">
    <location>
        <begin position="1"/>
        <end position="21"/>
    </location>
</feature>
<organism evidence="2 3">
    <name type="scientific">Daphnia magna</name>
    <dbReference type="NCBI Taxonomy" id="35525"/>
    <lineage>
        <taxon>Eukaryota</taxon>
        <taxon>Metazoa</taxon>
        <taxon>Ecdysozoa</taxon>
        <taxon>Arthropoda</taxon>
        <taxon>Crustacea</taxon>
        <taxon>Branchiopoda</taxon>
        <taxon>Diplostraca</taxon>
        <taxon>Cladocera</taxon>
        <taxon>Anomopoda</taxon>
        <taxon>Daphniidae</taxon>
        <taxon>Daphnia</taxon>
    </lineage>
</organism>
<protein>
    <submittedName>
        <fullName evidence="2">Uncharacterized protein</fullName>
    </submittedName>
</protein>
<dbReference type="AlphaFoldDB" id="A0A162F037"/>
<feature type="non-terminal residue" evidence="2">
    <location>
        <position position="1"/>
    </location>
</feature>
<feature type="non-terminal residue" evidence="2">
    <location>
        <position position="253"/>
    </location>
</feature>
<evidence type="ECO:0000313" key="2">
    <source>
        <dbReference type="EMBL" id="KZR99442.1"/>
    </source>
</evidence>
<sequence length="253" mass="27526">ANSSANVIDLEPEPETVSKQVDNDSIPNALASSSVLNFDNTANSIIHDAQIDSVVDVVAASWAEFDAESRNGQEFGDIPDSLASELPGSELSDSTRIAQVVKETPGKKGCLGSGTISNLTSLKIRIFASFAVSNTIPSKSQGSTTAMERYLTGIKGRHGFLKGSTTNLRAFDSNLIVKLPYSQENLRRCIVRCLFVEEISSRISFTMDVVSTKYRMFPFSGITMHWIQNGQMNDLCLSLTHLKGPHTGENLFD</sequence>
<name>A0A162F037_9CRUS</name>
<dbReference type="Proteomes" id="UP000076858">
    <property type="component" value="Unassembled WGS sequence"/>
</dbReference>
<dbReference type="EMBL" id="LRGB01013605">
    <property type="protein sequence ID" value="KZR99442.1"/>
    <property type="molecule type" value="Genomic_DNA"/>
</dbReference>
<evidence type="ECO:0000256" key="1">
    <source>
        <dbReference type="SAM" id="MobiDB-lite"/>
    </source>
</evidence>
<reference evidence="2 3" key="1">
    <citation type="submission" date="2016-03" db="EMBL/GenBank/DDBJ databases">
        <title>EvidentialGene: Evidence-directed Construction of Genes on Genomes.</title>
        <authorList>
            <person name="Gilbert D.G."/>
            <person name="Choi J.-H."/>
            <person name="Mockaitis K."/>
            <person name="Colbourne J."/>
            <person name="Pfrender M."/>
        </authorList>
    </citation>
    <scope>NUCLEOTIDE SEQUENCE [LARGE SCALE GENOMIC DNA]</scope>
    <source>
        <strain evidence="2 3">Xinb3</strain>
        <tissue evidence="2">Complete organism</tissue>
    </source>
</reference>
<gene>
    <name evidence="2" type="ORF">APZ42_004678</name>
</gene>